<dbReference type="Gene3D" id="3.40.390.10">
    <property type="entry name" value="Collagenase (Catalytic Domain)"/>
    <property type="match status" value="1"/>
</dbReference>
<evidence type="ECO:0000313" key="4">
    <source>
        <dbReference type="Proteomes" id="UP000251835"/>
    </source>
</evidence>
<dbReference type="AlphaFoldDB" id="A0A7L4US22"/>
<dbReference type="Gene3D" id="2.60.40.3250">
    <property type="entry name" value="Peptidase M64, N-terminal domain"/>
    <property type="match status" value="1"/>
</dbReference>
<dbReference type="EMBL" id="QENZ01000003">
    <property type="protein sequence ID" value="PVX52576.1"/>
    <property type="molecule type" value="Genomic_DNA"/>
</dbReference>
<dbReference type="Pfam" id="PF16217">
    <property type="entry name" value="M64_N"/>
    <property type="match status" value="1"/>
</dbReference>
<evidence type="ECO:0000256" key="1">
    <source>
        <dbReference type="SAM" id="SignalP"/>
    </source>
</evidence>
<dbReference type="InterPro" id="IPR032625">
    <property type="entry name" value="M64_N"/>
</dbReference>
<organism evidence="3 4">
    <name type="scientific">Balneicella halophila</name>
    <dbReference type="NCBI Taxonomy" id="1537566"/>
    <lineage>
        <taxon>Bacteria</taxon>
        <taxon>Pseudomonadati</taxon>
        <taxon>Bacteroidota</taxon>
        <taxon>Bacteroidia</taxon>
        <taxon>Bacteroidales</taxon>
        <taxon>Balneicellaceae</taxon>
        <taxon>Balneicella</taxon>
    </lineage>
</organism>
<comment type="caution">
    <text evidence="3">The sequence shown here is derived from an EMBL/GenBank/DDBJ whole genome shotgun (WGS) entry which is preliminary data.</text>
</comment>
<reference evidence="3 4" key="1">
    <citation type="submission" date="2018-05" db="EMBL/GenBank/DDBJ databases">
        <title>Genomic Encyclopedia of Type Strains, Phase IV (KMG-IV): sequencing the most valuable type-strain genomes for metagenomic binning, comparative biology and taxonomic classification.</title>
        <authorList>
            <person name="Goeker M."/>
        </authorList>
    </citation>
    <scope>NUCLEOTIDE SEQUENCE [LARGE SCALE GENOMIC DNA]</scope>
    <source>
        <strain evidence="3 4">DSM 28579</strain>
    </source>
</reference>
<dbReference type="Pfam" id="PF09471">
    <property type="entry name" value="Peptidase_M64"/>
    <property type="match status" value="2"/>
</dbReference>
<protein>
    <submittedName>
        <fullName evidence="3">Peptidase M64-like protein</fullName>
    </submittedName>
</protein>
<feature type="domain" description="Peptidase M64 N-terminal" evidence="2">
    <location>
        <begin position="24"/>
        <end position="142"/>
    </location>
</feature>
<name>A0A7L4US22_BALHA</name>
<evidence type="ECO:0000313" key="3">
    <source>
        <dbReference type="EMBL" id="PVX52576.1"/>
    </source>
</evidence>
<keyword evidence="4" id="KW-1185">Reference proteome</keyword>
<proteinExistence type="predicted"/>
<keyword evidence="1" id="KW-0732">Signal</keyword>
<dbReference type="OrthoDB" id="127762at2"/>
<sequence length="427" mass="49329">MQCIMKRLLLLFLLTPLVALSQNNFEKHFTENSLRIDFELAGNADEEFAILQSMKQEPHWGGNQQALIPKYNMGDYRITIKNLDEEILYSKGFNSLFREWQTISEAQKINRSFHHAIQLPYPRDSVIVSINSRQKDGKFQTLLKWEVNPKDYLITQDKTPHYPIDTLSYAGNSSDYLDLVFIAEAYTKDELTKFQKDVQRFKQWIFSVAPFTKYKNNVNIYAILAPSQDSGPDVPGDSIYQNTLLNASFYTFNSPRYLTIRDTKKMYDIAAQVPYDHVYVIVNTEIYGGAGFYNTYTSCASDCRNAEEIASHELCHGLIGLADEYYTNGDEINYYYNLDIEPWEPNITTLIDFSKKWKHLVNKDIPIPTPRIPKYEDELGAFEGGAYQSKGIYSPMQDCKMKTNNTNELCPACQEAVHKIMQTYINN</sequence>
<accession>A0A7L4US22</accession>
<feature type="chain" id="PRO_5029475403" evidence="1">
    <location>
        <begin position="22"/>
        <end position="427"/>
    </location>
</feature>
<dbReference type="InterPro" id="IPR024079">
    <property type="entry name" value="MetalloPept_cat_dom_sf"/>
</dbReference>
<dbReference type="Proteomes" id="UP000251835">
    <property type="component" value="Unassembled WGS sequence"/>
</dbReference>
<gene>
    <name evidence="3" type="ORF">C7377_0903</name>
</gene>
<dbReference type="GO" id="GO:0008237">
    <property type="term" value="F:metallopeptidase activity"/>
    <property type="evidence" value="ECO:0007669"/>
    <property type="project" value="InterPro"/>
</dbReference>
<dbReference type="InterPro" id="IPR038171">
    <property type="entry name" value="M64_N_sf"/>
</dbReference>
<evidence type="ECO:0000259" key="2">
    <source>
        <dbReference type="Pfam" id="PF16217"/>
    </source>
</evidence>
<feature type="signal peptide" evidence="1">
    <location>
        <begin position="1"/>
        <end position="21"/>
    </location>
</feature>
<dbReference type="InterPro" id="IPR019026">
    <property type="entry name" value="Peptidase_M64_IgA"/>
</dbReference>